<dbReference type="Pfam" id="PF00725">
    <property type="entry name" value="3HCDH"/>
    <property type="match status" value="1"/>
</dbReference>
<dbReference type="PANTHER" id="PTHR48075">
    <property type="entry name" value="3-HYDROXYACYL-COA DEHYDROGENASE FAMILY PROTEIN"/>
    <property type="match status" value="1"/>
</dbReference>
<dbReference type="InterPro" id="IPR006108">
    <property type="entry name" value="3HC_DH_C"/>
</dbReference>
<dbReference type="EMBL" id="JACXAH010000016">
    <property type="protein sequence ID" value="MBD1373045.1"/>
    <property type="molecule type" value="Genomic_DNA"/>
</dbReference>
<evidence type="ECO:0000256" key="2">
    <source>
        <dbReference type="ARBA" id="ARBA00009463"/>
    </source>
</evidence>
<dbReference type="Gene3D" id="3.40.50.720">
    <property type="entry name" value="NAD(P)-binding Rossmann-like Domain"/>
    <property type="match status" value="1"/>
</dbReference>
<feature type="compositionally biased region" description="Basic residues" evidence="6">
    <location>
        <begin position="275"/>
        <end position="285"/>
    </location>
</feature>
<gene>
    <name evidence="9" type="ORF">IC620_11830</name>
</gene>
<proteinExistence type="inferred from homology"/>
<dbReference type="Proteomes" id="UP000661691">
    <property type="component" value="Unassembled WGS sequence"/>
</dbReference>
<dbReference type="PIRSF" id="PIRSF000105">
    <property type="entry name" value="HCDH"/>
    <property type="match status" value="1"/>
</dbReference>
<comment type="pathway">
    <text evidence="1">Lipid metabolism; butanoate metabolism.</text>
</comment>
<dbReference type="SUPFAM" id="SSF48179">
    <property type="entry name" value="6-phosphogluconate dehydrogenase C-terminal domain-like"/>
    <property type="match status" value="1"/>
</dbReference>
<feature type="binding site" evidence="5">
    <location>
        <position position="144"/>
    </location>
    <ligand>
        <name>NAD(+)</name>
        <dbReference type="ChEBI" id="CHEBI:57540"/>
    </ligand>
</feature>
<feature type="binding site" evidence="5">
    <location>
        <begin position="11"/>
        <end position="16"/>
    </location>
    <ligand>
        <name>NAD(+)</name>
        <dbReference type="ChEBI" id="CHEBI:57540"/>
    </ligand>
</feature>
<dbReference type="FunFam" id="3.40.50.720:FF:000009">
    <property type="entry name" value="Fatty oxidation complex, alpha subunit"/>
    <property type="match status" value="1"/>
</dbReference>
<accession>A0A926NC21</accession>
<evidence type="ECO:0000259" key="8">
    <source>
        <dbReference type="Pfam" id="PF02737"/>
    </source>
</evidence>
<evidence type="ECO:0000259" key="7">
    <source>
        <dbReference type="Pfam" id="PF00725"/>
    </source>
</evidence>
<evidence type="ECO:0000313" key="10">
    <source>
        <dbReference type="Proteomes" id="UP000661691"/>
    </source>
</evidence>
<name>A0A926NC21_9BACL</name>
<dbReference type="InterPro" id="IPR008927">
    <property type="entry name" value="6-PGluconate_DH-like_C_sf"/>
</dbReference>
<keyword evidence="3" id="KW-0560">Oxidoreductase</keyword>
<evidence type="ECO:0000256" key="5">
    <source>
        <dbReference type="PIRSR" id="PIRSR000105-2"/>
    </source>
</evidence>
<evidence type="ECO:0000256" key="3">
    <source>
        <dbReference type="ARBA" id="ARBA00023002"/>
    </source>
</evidence>
<reference evidence="9" key="1">
    <citation type="submission" date="2020-09" db="EMBL/GenBank/DDBJ databases">
        <title>A novel bacterium of genus Hazenella, isolated from South China Sea.</title>
        <authorList>
            <person name="Huang H."/>
            <person name="Mo K."/>
            <person name="Hu Y."/>
        </authorList>
    </citation>
    <scope>NUCLEOTIDE SEQUENCE</scope>
    <source>
        <strain evidence="9">IB182357</strain>
    </source>
</reference>
<feature type="site" description="Important for catalytic activity" evidence="4">
    <location>
        <position position="141"/>
    </location>
</feature>
<dbReference type="Gene3D" id="1.10.1040.50">
    <property type="match status" value="1"/>
</dbReference>
<keyword evidence="5" id="KW-0520">NAD</keyword>
<dbReference type="Pfam" id="PF02737">
    <property type="entry name" value="3HCDH_N"/>
    <property type="match status" value="1"/>
</dbReference>
<feature type="domain" description="3-hydroxyacyl-CoA dehydrogenase NAD binding" evidence="8">
    <location>
        <begin position="6"/>
        <end position="185"/>
    </location>
</feature>
<feature type="region of interest" description="Disordered" evidence="6">
    <location>
        <begin position="255"/>
        <end position="285"/>
    </location>
</feature>
<feature type="binding site" evidence="5">
    <location>
        <position position="120"/>
    </location>
    <ligand>
        <name>NAD(+)</name>
        <dbReference type="ChEBI" id="CHEBI:57540"/>
    </ligand>
</feature>
<evidence type="ECO:0000256" key="4">
    <source>
        <dbReference type="PIRSR" id="PIRSR000105-1"/>
    </source>
</evidence>
<dbReference type="InterPro" id="IPR036291">
    <property type="entry name" value="NAD(P)-bd_dom_sf"/>
</dbReference>
<feature type="binding site" evidence="5">
    <location>
        <position position="93"/>
    </location>
    <ligand>
        <name>NAD(+)</name>
        <dbReference type="ChEBI" id="CHEBI:57540"/>
    </ligand>
</feature>
<comment type="similarity">
    <text evidence="2">Belongs to the 3-hydroxyacyl-CoA dehydrogenase family.</text>
</comment>
<dbReference type="AlphaFoldDB" id="A0A926NC21"/>
<dbReference type="PANTHER" id="PTHR48075:SF5">
    <property type="entry name" value="3-HYDROXYBUTYRYL-COA DEHYDROGENASE"/>
    <property type="match status" value="1"/>
</dbReference>
<dbReference type="SUPFAM" id="SSF51735">
    <property type="entry name" value="NAD(P)-binding Rossmann-fold domains"/>
    <property type="match status" value="1"/>
</dbReference>
<feature type="domain" description="3-hydroxyacyl-CoA dehydrogenase C-terminal" evidence="7">
    <location>
        <begin position="188"/>
        <end position="284"/>
    </location>
</feature>
<sequence>MKTIKHVGVIGAGTMGRGIVEVMARQEIDVYLYDQDRSAVERAFVHIQNQLDKQVYRTKISEQQKMKMLASIHPVDQLHAFHTCDLIIEAIMEEMSVKQQLFKALEKVVSTSCILATNTSSLSVTEIASVMQNPKRMLALHFFNPAPKMPLVEVVVGVHTDQNVAEEMKTWLKQTLLKEPVMVRDAPGFIVNRVARPFHTEAYRMVASGETSKTQVDNILQDAGFKMGPFQLQDLIGIDINYAASMSVYESFNHEPRLRPHPNQQKMLQSGLLGRKTKKGHYHYE</sequence>
<feature type="binding site" evidence="5">
    <location>
        <position position="276"/>
    </location>
    <ligand>
        <name>NAD(+)</name>
        <dbReference type="ChEBI" id="CHEBI:57540"/>
    </ligand>
</feature>
<evidence type="ECO:0000256" key="6">
    <source>
        <dbReference type="SAM" id="MobiDB-lite"/>
    </source>
</evidence>
<dbReference type="InterPro" id="IPR006176">
    <property type="entry name" value="3-OHacyl-CoA_DH_NAD-bd"/>
</dbReference>
<dbReference type="GO" id="GO:0008691">
    <property type="term" value="F:3-hydroxybutyryl-CoA dehydrogenase activity"/>
    <property type="evidence" value="ECO:0007669"/>
    <property type="project" value="TreeGrafter"/>
</dbReference>
<comment type="caution">
    <text evidence="9">The sequence shown here is derived from an EMBL/GenBank/DDBJ whole genome shotgun (WGS) entry which is preliminary data.</text>
</comment>
<protein>
    <submittedName>
        <fullName evidence="9">3-hydroxybutyryl-CoA dehydrogenase</fullName>
    </submittedName>
</protein>
<dbReference type="GO" id="GO:0070403">
    <property type="term" value="F:NAD+ binding"/>
    <property type="evidence" value="ECO:0007669"/>
    <property type="project" value="InterPro"/>
</dbReference>
<dbReference type="InterPro" id="IPR022694">
    <property type="entry name" value="3-OHacyl-CoA_DH"/>
</dbReference>
<feature type="binding site" evidence="5">
    <location>
        <position position="34"/>
    </location>
    <ligand>
        <name>NAD(+)</name>
        <dbReference type="ChEBI" id="CHEBI:57540"/>
    </ligand>
</feature>
<feature type="binding site" evidence="5">
    <location>
        <position position="98"/>
    </location>
    <ligand>
        <name>NAD(+)</name>
        <dbReference type="ChEBI" id="CHEBI:57540"/>
    </ligand>
</feature>
<dbReference type="GO" id="GO:0006635">
    <property type="term" value="P:fatty acid beta-oxidation"/>
    <property type="evidence" value="ECO:0007669"/>
    <property type="project" value="TreeGrafter"/>
</dbReference>
<organism evidence="9 10">
    <name type="scientific">Polycladospora coralii</name>
    <dbReference type="NCBI Taxonomy" id="2771432"/>
    <lineage>
        <taxon>Bacteria</taxon>
        <taxon>Bacillati</taxon>
        <taxon>Bacillota</taxon>
        <taxon>Bacilli</taxon>
        <taxon>Bacillales</taxon>
        <taxon>Thermoactinomycetaceae</taxon>
        <taxon>Polycladospora</taxon>
    </lineage>
</organism>
<keyword evidence="10" id="KW-1185">Reference proteome</keyword>
<evidence type="ECO:0000313" key="9">
    <source>
        <dbReference type="EMBL" id="MBD1373045.1"/>
    </source>
</evidence>
<evidence type="ECO:0000256" key="1">
    <source>
        <dbReference type="ARBA" id="ARBA00005086"/>
    </source>
</evidence>